<feature type="region of interest" description="Disordered" evidence="1">
    <location>
        <begin position="222"/>
        <end position="260"/>
    </location>
</feature>
<dbReference type="SUPFAM" id="SSF109640">
    <property type="entry name" value="KRAB domain (Kruppel-associated box)"/>
    <property type="match status" value="1"/>
</dbReference>
<accession>A0A8J6A604</accession>
<dbReference type="EMBL" id="JAGFMF010011844">
    <property type="protein sequence ID" value="KAG8511300.1"/>
    <property type="molecule type" value="Genomic_DNA"/>
</dbReference>
<keyword evidence="4" id="KW-1185">Reference proteome</keyword>
<reference evidence="3" key="1">
    <citation type="journal article" date="2021" name="Evol. Appl.">
        <title>The genome of the Pyrenean desman and the effects of bottlenecks and inbreeding on the genomic landscape of an endangered species.</title>
        <authorList>
            <person name="Escoda L."/>
            <person name="Castresana J."/>
        </authorList>
    </citation>
    <scope>NUCLEOTIDE SEQUENCE</scope>
    <source>
        <strain evidence="3">IBE-C5619</strain>
    </source>
</reference>
<dbReference type="Pfam" id="PF01352">
    <property type="entry name" value="KRAB"/>
    <property type="match status" value="1"/>
</dbReference>
<evidence type="ECO:0000313" key="4">
    <source>
        <dbReference type="Proteomes" id="UP000700334"/>
    </source>
</evidence>
<dbReference type="InterPro" id="IPR036051">
    <property type="entry name" value="KRAB_dom_sf"/>
</dbReference>
<dbReference type="InterPro" id="IPR001909">
    <property type="entry name" value="KRAB"/>
</dbReference>
<name>A0A8J6A604_GALPY</name>
<feature type="region of interest" description="Disordered" evidence="1">
    <location>
        <begin position="278"/>
        <end position="298"/>
    </location>
</feature>
<organism evidence="3 4">
    <name type="scientific">Galemys pyrenaicus</name>
    <name type="common">Iberian desman</name>
    <name type="synonym">Pyrenean desman</name>
    <dbReference type="NCBI Taxonomy" id="202257"/>
    <lineage>
        <taxon>Eukaryota</taxon>
        <taxon>Metazoa</taxon>
        <taxon>Chordata</taxon>
        <taxon>Craniata</taxon>
        <taxon>Vertebrata</taxon>
        <taxon>Euteleostomi</taxon>
        <taxon>Mammalia</taxon>
        <taxon>Eutheria</taxon>
        <taxon>Laurasiatheria</taxon>
        <taxon>Eulipotyphla</taxon>
        <taxon>Talpidae</taxon>
        <taxon>Galemys</taxon>
    </lineage>
</organism>
<comment type="caution">
    <text evidence="3">The sequence shown here is derived from an EMBL/GenBank/DDBJ whole genome shotgun (WGS) entry which is preliminary data.</text>
</comment>
<dbReference type="PROSITE" id="PS50805">
    <property type="entry name" value="KRAB"/>
    <property type="match status" value="1"/>
</dbReference>
<dbReference type="GO" id="GO:0006355">
    <property type="term" value="P:regulation of DNA-templated transcription"/>
    <property type="evidence" value="ECO:0007669"/>
    <property type="project" value="InterPro"/>
</dbReference>
<dbReference type="AlphaFoldDB" id="A0A8J6A604"/>
<evidence type="ECO:0000256" key="1">
    <source>
        <dbReference type="SAM" id="MobiDB-lite"/>
    </source>
</evidence>
<feature type="region of interest" description="Disordered" evidence="1">
    <location>
        <begin position="1"/>
        <end position="83"/>
    </location>
</feature>
<protein>
    <submittedName>
        <fullName evidence="3">Zinc finger protein 677</fullName>
    </submittedName>
</protein>
<feature type="compositionally biased region" description="Basic and acidic residues" evidence="1">
    <location>
        <begin position="233"/>
        <end position="242"/>
    </location>
</feature>
<dbReference type="CDD" id="cd07765">
    <property type="entry name" value="KRAB_A-box"/>
    <property type="match status" value="1"/>
</dbReference>
<dbReference type="PANTHER" id="PTHR23232">
    <property type="entry name" value="KRAB DOMAIN C2H2 ZINC FINGER"/>
    <property type="match status" value="1"/>
</dbReference>
<evidence type="ECO:0000313" key="3">
    <source>
        <dbReference type="EMBL" id="KAG8511300.1"/>
    </source>
</evidence>
<gene>
    <name evidence="3" type="ORF">J0S82_008782</name>
</gene>
<sequence length="409" mass="44313">MAPPAPPTSPGGGCRRPARRRPCRLFSGQAAATPEPCPHRPGRRRPLGEQRRVGVKRRATWGSERSGVDEGAGVRPEGSQGLEGWRGVCASRNSVVDSGQEEEWEAGSQNDGSVVMVVGQLTFEDVAIEFSEEEWACLGSAQRALYREVMLETCRSLLALGEGSLSAGSLIKELSLDIIKGKLHHLLMLENKSHGPKDLDLMEIWENMDAFESAWEYDGKNDKAVPLTHNGRPHREEQHDNSSVDVAQNQSAPSGDSTDQCSADKLLVRNLLKVNNSVRDSRNKCSHQAPQHTHPSMAAKAEEKVMRCTCQLILRGILMVGEAICRAHTQLWCCVPDPPGVDCALSSAPRKHAPPRAEAQEQGKRSPAAPGGRPPLSPLRPLISPGGKNQPALWEEGEASPSDTSPNSA</sequence>
<dbReference type="InterPro" id="IPR050169">
    <property type="entry name" value="Krueppel_C2H2_ZnF"/>
</dbReference>
<feature type="compositionally biased region" description="Polar residues" evidence="1">
    <location>
        <begin position="243"/>
        <end position="260"/>
    </location>
</feature>
<dbReference type="Proteomes" id="UP000700334">
    <property type="component" value="Unassembled WGS sequence"/>
</dbReference>
<feature type="region of interest" description="Disordered" evidence="1">
    <location>
        <begin position="346"/>
        <end position="409"/>
    </location>
</feature>
<evidence type="ECO:0000259" key="2">
    <source>
        <dbReference type="PROSITE" id="PS50805"/>
    </source>
</evidence>
<proteinExistence type="predicted"/>
<feature type="domain" description="KRAB" evidence="2">
    <location>
        <begin position="121"/>
        <end position="193"/>
    </location>
</feature>
<dbReference type="Gene3D" id="6.10.140.140">
    <property type="match status" value="1"/>
</dbReference>
<dbReference type="PANTHER" id="PTHR23232:SF158">
    <property type="entry name" value="KRAB DOMAIN-CONTAINING PROTEIN 5"/>
    <property type="match status" value="1"/>
</dbReference>
<dbReference type="SMART" id="SM00349">
    <property type="entry name" value="KRAB"/>
    <property type="match status" value="1"/>
</dbReference>